<feature type="region of interest" description="Disordered" evidence="5">
    <location>
        <begin position="141"/>
        <end position="191"/>
    </location>
</feature>
<feature type="region of interest" description="Disordered" evidence="5">
    <location>
        <begin position="814"/>
        <end position="862"/>
    </location>
</feature>
<keyword evidence="3" id="KW-0597">Phosphoprotein</keyword>
<keyword evidence="4" id="KW-0175">Coiled coil</keyword>
<keyword evidence="8" id="KW-1185">Reference proteome</keyword>
<dbReference type="Pfam" id="PF14444">
    <property type="entry name" value="S1-like"/>
    <property type="match status" value="1"/>
</dbReference>
<protein>
    <submittedName>
        <fullName evidence="7">Cell cycle and apoptosis regulator 2-like protein</fullName>
    </submittedName>
</protein>
<feature type="domain" description="DBC1/CARP1 catalytically inactive NUDIX hydrolase" evidence="6">
    <location>
        <begin position="305"/>
        <end position="428"/>
    </location>
</feature>
<dbReference type="STRING" id="84645.A0A498L9X0"/>
<dbReference type="GO" id="GO:0005737">
    <property type="term" value="C:cytoplasm"/>
    <property type="evidence" value="ECO:0007669"/>
    <property type="project" value="UniProtKB-SubCell"/>
</dbReference>
<proteinExistence type="predicted"/>
<dbReference type="InterPro" id="IPR025954">
    <property type="entry name" value="DBC1/CARP1_inactive_NUDIX"/>
</dbReference>
<dbReference type="Pfam" id="PF14443">
    <property type="entry name" value="DBC1"/>
    <property type="match status" value="1"/>
</dbReference>
<sequence>METQMRQRVFTGVVTQMQEHHGIVDQEVHFPVSVVVGRVPLVGEKVLVKAVQDPLKPISWTAQKVQTLNGQPFKSPPPLLPSMSSNLKPGILGTKPQPLLKSPKIPPLIPSMQPNPGGMMQMSHHQQMSWNGPFDGWGGGRKRHSEVMGGRRGGRWEDGGGGPWGGDAMHQKRKRWRAATEEEAPKKSSPITTHSAPLFSCFSRDTQACDYLELQRRYPHLHLPSNLFHLQLCWTESFPLDQPLTLRGPCHFHVGANQPESEADVCESTDDAFAVRVLLFSMPCLEDLYSQCCNLSKDGQTQKEAVHPTTLLKFVMVDNGGELRLPGGHWSPKADGANPVKDGSTLVNTAVRCIKDQTGLDLSACTQWHKMAELRYLSGDKMETVVILMPDVWNLVPAEDDWAKLRQKQLDGDLSLPEAPSVVFHPSAGVNLSVVSLLSLLEPQTPQTRDSCEVSLMVEMFSEMLQRDFGLQLYQCLSRLPQGLSVPPTGVKEENSAPMDGDLSLPEAPSVVFHPSAGVNLSVVSLLSLLEPQTPQTRDSCEVSLMVEMFSEMLQRDFGLQLYQCLSRLPQGLSVPPTGVKEENSAPMEDEPKKSDKQTAKKKGLIDAKKRKLKEKDEERETEDETEAAEKQSEHLKESKTHSAGGDGQSNSASDNQPSKDSERPLGWTAELPHKVLLSWVFFDRQLTGSLREADLINILLSLGLFLSPAQVQDLVRKTAVGGLCLYRNLCSRWSDADQTDASVSTEGNKAMLAGQPCKERASARRTSNTDLINYKGNVINLPNLLQTLESSKATQRELEKCVATLQSRLEAAEARQASNEQEQGQQKELKRKLEKAETLNKTYEKSLRENSSQMTSVIEKMQKMVEQTTALTNANAGKDEKA</sequence>
<dbReference type="EMBL" id="QBIY01013426">
    <property type="protein sequence ID" value="RXN04999.1"/>
    <property type="molecule type" value="Genomic_DNA"/>
</dbReference>
<feature type="compositionally biased region" description="Polar residues" evidence="5">
    <location>
        <begin position="817"/>
        <end position="827"/>
    </location>
</feature>
<dbReference type="PANTHER" id="PTHR14304:SF12">
    <property type="entry name" value="CELL CYCLE AND APOPTOSIS REGULATOR PROTEIN 2"/>
    <property type="match status" value="1"/>
</dbReference>
<dbReference type="Proteomes" id="UP000290572">
    <property type="component" value="Unassembled WGS sequence"/>
</dbReference>
<evidence type="ECO:0000313" key="7">
    <source>
        <dbReference type="EMBL" id="RXN04999.1"/>
    </source>
</evidence>
<evidence type="ECO:0000259" key="6">
    <source>
        <dbReference type="SMART" id="SM01122"/>
    </source>
</evidence>
<dbReference type="InterPro" id="IPR045353">
    <property type="entry name" value="LAIKA"/>
</dbReference>
<dbReference type="Pfam" id="PF19256">
    <property type="entry name" value="LAIKA"/>
    <property type="match status" value="2"/>
</dbReference>
<evidence type="ECO:0000256" key="2">
    <source>
        <dbReference type="ARBA" id="ARBA00022490"/>
    </source>
</evidence>
<evidence type="ECO:0000256" key="4">
    <source>
        <dbReference type="ARBA" id="ARBA00023054"/>
    </source>
</evidence>
<dbReference type="PANTHER" id="PTHR14304">
    <property type="entry name" value="CELL DIVISION CYCLE AND APOPTOSIS REGULATOR PROTEIN"/>
    <property type="match status" value="1"/>
</dbReference>
<comment type="caution">
    <text evidence="7">The sequence shown here is derived from an EMBL/GenBank/DDBJ whole genome shotgun (WGS) entry which is preliminary data.</text>
</comment>
<feature type="compositionally biased region" description="Basic and acidic residues" evidence="5">
    <location>
        <begin position="835"/>
        <end position="849"/>
    </location>
</feature>
<feature type="region of interest" description="Disordered" evidence="5">
    <location>
        <begin position="571"/>
        <end position="666"/>
    </location>
</feature>
<accession>A0A498L9X0</accession>
<feature type="compositionally biased region" description="Basic and acidic residues" evidence="5">
    <location>
        <begin position="580"/>
        <end position="619"/>
    </location>
</feature>
<dbReference type="GO" id="GO:0005634">
    <property type="term" value="C:nucleus"/>
    <property type="evidence" value="ECO:0007669"/>
    <property type="project" value="TreeGrafter"/>
</dbReference>
<evidence type="ECO:0000256" key="3">
    <source>
        <dbReference type="ARBA" id="ARBA00022553"/>
    </source>
</evidence>
<keyword evidence="2" id="KW-0963">Cytoplasm</keyword>
<evidence type="ECO:0000256" key="1">
    <source>
        <dbReference type="ARBA" id="ARBA00004496"/>
    </source>
</evidence>
<gene>
    <name evidence="7" type="ORF">ROHU_035661</name>
</gene>
<organism evidence="7 8">
    <name type="scientific">Labeo rohita</name>
    <name type="common">Indian major carp</name>
    <name type="synonym">Cyprinus rohita</name>
    <dbReference type="NCBI Taxonomy" id="84645"/>
    <lineage>
        <taxon>Eukaryota</taxon>
        <taxon>Metazoa</taxon>
        <taxon>Chordata</taxon>
        <taxon>Craniata</taxon>
        <taxon>Vertebrata</taxon>
        <taxon>Euteleostomi</taxon>
        <taxon>Actinopterygii</taxon>
        <taxon>Neopterygii</taxon>
        <taxon>Teleostei</taxon>
        <taxon>Ostariophysi</taxon>
        <taxon>Cypriniformes</taxon>
        <taxon>Cyprinidae</taxon>
        <taxon>Labeoninae</taxon>
        <taxon>Labeonini</taxon>
        <taxon>Labeo</taxon>
    </lineage>
</organism>
<evidence type="ECO:0000313" key="8">
    <source>
        <dbReference type="Proteomes" id="UP000290572"/>
    </source>
</evidence>
<dbReference type="GO" id="GO:0006355">
    <property type="term" value="P:regulation of DNA-templated transcription"/>
    <property type="evidence" value="ECO:0007669"/>
    <property type="project" value="InterPro"/>
</dbReference>
<dbReference type="SMART" id="SM01122">
    <property type="entry name" value="DBC1"/>
    <property type="match status" value="1"/>
</dbReference>
<name>A0A498L9X0_LABRO</name>
<dbReference type="InterPro" id="IPR025224">
    <property type="entry name" value="CCAR1/CCAR2"/>
</dbReference>
<evidence type="ECO:0000256" key="5">
    <source>
        <dbReference type="SAM" id="MobiDB-lite"/>
    </source>
</evidence>
<comment type="subcellular location">
    <subcellularLocation>
        <location evidence="1">Cytoplasm</location>
    </subcellularLocation>
</comment>
<feature type="compositionally biased region" description="Basic and acidic residues" evidence="5">
    <location>
        <begin position="628"/>
        <end position="641"/>
    </location>
</feature>
<reference evidence="7 8" key="1">
    <citation type="submission" date="2018-03" db="EMBL/GenBank/DDBJ databases">
        <title>Draft genome sequence of Rohu Carp (Labeo rohita).</title>
        <authorList>
            <person name="Das P."/>
            <person name="Kushwaha B."/>
            <person name="Joshi C.G."/>
            <person name="Kumar D."/>
            <person name="Nagpure N.S."/>
            <person name="Sahoo L."/>
            <person name="Das S.P."/>
            <person name="Bit A."/>
            <person name="Patnaik S."/>
            <person name="Meher P.K."/>
            <person name="Jayasankar P."/>
            <person name="Koringa P.G."/>
            <person name="Patel N.V."/>
            <person name="Hinsu A.T."/>
            <person name="Kumar R."/>
            <person name="Pandey M."/>
            <person name="Agarwal S."/>
            <person name="Srivastava S."/>
            <person name="Singh M."/>
            <person name="Iquebal M.A."/>
            <person name="Jaiswal S."/>
            <person name="Angadi U.B."/>
            <person name="Kumar N."/>
            <person name="Raza M."/>
            <person name="Shah T.M."/>
            <person name="Rai A."/>
            <person name="Jena J.K."/>
        </authorList>
    </citation>
    <scope>NUCLEOTIDE SEQUENCE [LARGE SCALE GENOMIC DNA]</scope>
    <source>
        <strain evidence="7">DASCIFA01</strain>
        <tissue evidence="7">Testis</tissue>
    </source>
</reference>
<dbReference type="AlphaFoldDB" id="A0A498L9X0"/>
<dbReference type="InterPro" id="IPR025223">
    <property type="entry name" value="S1-like_RNA-bd_dom"/>
</dbReference>